<dbReference type="AlphaFoldDB" id="A0A2S2R465"/>
<reference evidence="1" key="1">
    <citation type="submission" date="2018-04" db="EMBL/GenBank/DDBJ databases">
        <title>Transcriptome assembly of Sipha flava.</title>
        <authorList>
            <person name="Scully E.D."/>
            <person name="Geib S.M."/>
            <person name="Palmer N.A."/>
            <person name="Koch K."/>
            <person name="Bradshaw J."/>
            <person name="Heng-Moss T."/>
            <person name="Sarath G."/>
        </authorList>
    </citation>
    <scope>NUCLEOTIDE SEQUENCE</scope>
</reference>
<gene>
    <name evidence="1" type="ORF">g.131126</name>
</gene>
<sequence>MKGETECIPIKLTFAVDPNYKLADSIISTSETESISVVDPNSISAESTFTSSNLAFFIRPANNESVEIKSAFLKSQPIQPFVLTNDKLPFDPQKMYFQTK</sequence>
<organism evidence="1">
    <name type="scientific">Sipha flava</name>
    <name type="common">yellow sugarcane aphid</name>
    <dbReference type="NCBI Taxonomy" id="143950"/>
    <lineage>
        <taxon>Eukaryota</taxon>
        <taxon>Metazoa</taxon>
        <taxon>Ecdysozoa</taxon>
        <taxon>Arthropoda</taxon>
        <taxon>Hexapoda</taxon>
        <taxon>Insecta</taxon>
        <taxon>Pterygota</taxon>
        <taxon>Neoptera</taxon>
        <taxon>Paraneoptera</taxon>
        <taxon>Hemiptera</taxon>
        <taxon>Sternorrhyncha</taxon>
        <taxon>Aphidomorpha</taxon>
        <taxon>Aphidoidea</taxon>
        <taxon>Aphididae</taxon>
        <taxon>Sipha</taxon>
    </lineage>
</organism>
<protein>
    <submittedName>
        <fullName evidence="1">Uncharacterized protein</fullName>
    </submittedName>
</protein>
<evidence type="ECO:0000313" key="1">
    <source>
        <dbReference type="EMBL" id="MBY84827.1"/>
    </source>
</evidence>
<proteinExistence type="predicted"/>
<accession>A0A2S2R465</accession>
<name>A0A2S2R465_9HEMI</name>
<dbReference type="EMBL" id="GGMS01015624">
    <property type="protein sequence ID" value="MBY84827.1"/>
    <property type="molecule type" value="Transcribed_RNA"/>
</dbReference>